<accession>A0ABW2H1S3</accession>
<dbReference type="PANTHER" id="PTHR42796">
    <property type="entry name" value="FUMARYLACETOACETATE HYDROLASE DOMAIN-CONTAINING PROTEIN 2A-RELATED"/>
    <property type="match status" value="1"/>
</dbReference>
<dbReference type="InterPro" id="IPR011234">
    <property type="entry name" value="Fumarylacetoacetase-like_C"/>
</dbReference>
<keyword evidence="4" id="KW-0378">Hydrolase</keyword>
<keyword evidence="5" id="KW-1185">Reference proteome</keyword>
<reference evidence="5" key="1">
    <citation type="journal article" date="2019" name="Int. J. Syst. Evol. Microbiol.">
        <title>The Global Catalogue of Microorganisms (GCM) 10K type strain sequencing project: providing services to taxonomists for standard genome sequencing and annotation.</title>
        <authorList>
            <consortium name="The Broad Institute Genomics Platform"/>
            <consortium name="The Broad Institute Genome Sequencing Center for Infectious Disease"/>
            <person name="Wu L."/>
            <person name="Ma J."/>
        </authorList>
    </citation>
    <scope>NUCLEOTIDE SEQUENCE [LARGE SCALE GENOMIC DNA]</scope>
    <source>
        <strain evidence="5">CGMCC 1.9106</strain>
    </source>
</reference>
<proteinExistence type="inferred from homology"/>
<sequence length="302" mass="32290">MSAPHPAAHIIRYQAAGAPEVRVGLHTDGEVTELPGVASLAQLWRLPLAALRDLLTRPATGPALPLAQVRLLAPVDGTTEVWASGVTYRVSREARIEESERAADVYQLVYDAARPELFFKSAAWRVRGPGEAIGVRADSEVDVPEPELALVVNRFGEIVGYTVCNDVSSRTIEGENPLYLPQAKIYFGACALGPWITPVWAVADPYDLDIALEITRDGGFAWQGTAGTSQLHRRLGDLVGYLMRGDVHPDGVVLSTGTCLVPPAPFSLRDGDIVRITVGAIGTLANPVRRGLPATEDGSGLT</sequence>
<name>A0ABW2H1S3_9ACTN</name>
<dbReference type="InterPro" id="IPR036663">
    <property type="entry name" value="Fumarylacetoacetase_C_sf"/>
</dbReference>
<evidence type="ECO:0000256" key="1">
    <source>
        <dbReference type="ARBA" id="ARBA00010211"/>
    </source>
</evidence>
<dbReference type="RefSeq" id="WP_376808135.1">
    <property type="nucleotide sequence ID" value="NZ_JBHTAC010000023.1"/>
</dbReference>
<feature type="domain" description="Fumarylacetoacetase-like C-terminal" evidence="3">
    <location>
        <begin position="113"/>
        <end position="289"/>
    </location>
</feature>
<dbReference type="InterPro" id="IPR051121">
    <property type="entry name" value="FAH"/>
</dbReference>
<dbReference type="Pfam" id="PF01557">
    <property type="entry name" value="FAA_hydrolase"/>
    <property type="match status" value="1"/>
</dbReference>
<dbReference type="PANTHER" id="PTHR42796:SF7">
    <property type="entry name" value="2-DEHYDRO-3-DEOXY-D-ARABINONATE DEHYDRATASE"/>
    <property type="match status" value="1"/>
</dbReference>
<keyword evidence="2" id="KW-0479">Metal-binding</keyword>
<evidence type="ECO:0000313" key="5">
    <source>
        <dbReference type="Proteomes" id="UP001596392"/>
    </source>
</evidence>
<evidence type="ECO:0000256" key="2">
    <source>
        <dbReference type="ARBA" id="ARBA00022723"/>
    </source>
</evidence>
<dbReference type="Proteomes" id="UP001596392">
    <property type="component" value="Unassembled WGS sequence"/>
</dbReference>
<protein>
    <submittedName>
        <fullName evidence="4">Fumarylacetoacetate hydrolase family protein</fullName>
    </submittedName>
</protein>
<dbReference type="SUPFAM" id="SSF56529">
    <property type="entry name" value="FAH"/>
    <property type="match status" value="1"/>
</dbReference>
<evidence type="ECO:0000259" key="3">
    <source>
        <dbReference type="Pfam" id="PF01557"/>
    </source>
</evidence>
<dbReference type="GO" id="GO:0016787">
    <property type="term" value="F:hydrolase activity"/>
    <property type="evidence" value="ECO:0007669"/>
    <property type="project" value="UniProtKB-KW"/>
</dbReference>
<gene>
    <name evidence="4" type="ORF">ACFQO7_22135</name>
</gene>
<evidence type="ECO:0000313" key="4">
    <source>
        <dbReference type="EMBL" id="MFC7245184.1"/>
    </source>
</evidence>
<organism evidence="4 5">
    <name type="scientific">Catellatospora aurea</name>
    <dbReference type="NCBI Taxonomy" id="1337874"/>
    <lineage>
        <taxon>Bacteria</taxon>
        <taxon>Bacillati</taxon>
        <taxon>Actinomycetota</taxon>
        <taxon>Actinomycetes</taxon>
        <taxon>Micromonosporales</taxon>
        <taxon>Micromonosporaceae</taxon>
        <taxon>Catellatospora</taxon>
    </lineage>
</organism>
<comment type="caution">
    <text evidence="4">The sequence shown here is derived from an EMBL/GenBank/DDBJ whole genome shotgun (WGS) entry which is preliminary data.</text>
</comment>
<dbReference type="Gene3D" id="3.90.850.10">
    <property type="entry name" value="Fumarylacetoacetase-like, C-terminal domain"/>
    <property type="match status" value="1"/>
</dbReference>
<comment type="similarity">
    <text evidence="1">Belongs to the FAH family.</text>
</comment>
<dbReference type="EMBL" id="JBHTAC010000023">
    <property type="protein sequence ID" value="MFC7245184.1"/>
    <property type="molecule type" value="Genomic_DNA"/>
</dbReference>